<evidence type="ECO:0000313" key="2">
    <source>
        <dbReference type="Proteomes" id="UP001293254"/>
    </source>
</evidence>
<comment type="caution">
    <text evidence="1">The sequence shown here is derived from an EMBL/GenBank/DDBJ whole genome shotgun (WGS) entry which is preliminary data.</text>
</comment>
<proteinExistence type="predicted"/>
<name>A0AAE1YEX7_9LAMI</name>
<organism evidence="1 2">
    <name type="scientific">Sesamum alatum</name>
    <dbReference type="NCBI Taxonomy" id="300844"/>
    <lineage>
        <taxon>Eukaryota</taxon>
        <taxon>Viridiplantae</taxon>
        <taxon>Streptophyta</taxon>
        <taxon>Embryophyta</taxon>
        <taxon>Tracheophyta</taxon>
        <taxon>Spermatophyta</taxon>
        <taxon>Magnoliopsida</taxon>
        <taxon>eudicotyledons</taxon>
        <taxon>Gunneridae</taxon>
        <taxon>Pentapetalae</taxon>
        <taxon>asterids</taxon>
        <taxon>lamiids</taxon>
        <taxon>Lamiales</taxon>
        <taxon>Pedaliaceae</taxon>
        <taxon>Sesamum</taxon>
    </lineage>
</organism>
<sequence>MERKGPRKGWSNNSLDAGNLENQQYLEVTRTIGFRNVFDFEELQPCDFPYLDLFLKGYFKPPLLIREEIDKFEDDWVGKRIAYEDQVELFTEDFFDSLPGRLRELSLCL</sequence>
<reference evidence="1" key="2">
    <citation type="journal article" date="2024" name="Plant">
        <title>Genomic evolution and insights into agronomic trait innovations of Sesamum species.</title>
        <authorList>
            <person name="Miao H."/>
            <person name="Wang L."/>
            <person name="Qu L."/>
            <person name="Liu H."/>
            <person name="Sun Y."/>
            <person name="Le M."/>
            <person name="Wang Q."/>
            <person name="Wei S."/>
            <person name="Zheng Y."/>
            <person name="Lin W."/>
            <person name="Duan Y."/>
            <person name="Cao H."/>
            <person name="Xiong S."/>
            <person name="Wang X."/>
            <person name="Wei L."/>
            <person name="Li C."/>
            <person name="Ma Q."/>
            <person name="Ju M."/>
            <person name="Zhao R."/>
            <person name="Li G."/>
            <person name="Mu C."/>
            <person name="Tian Q."/>
            <person name="Mei H."/>
            <person name="Zhang T."/>
            <person name="Gao T."/>
            <person name="Zhang H."/>
        </authorList>
    </citation>
    <scope>NUCLEOTIDE SEQUENCE</scope>
    <source>
        <strain evidence="1">3651</strain>
    </source>
</reference>
<gene>
    <name evidence="1" type="ORF">Salat_1159400</name>
</gene>
<keyword evidence="2" id="KW-1185">Reference proteome</keyword>
<reference evidence="1" key="1">
    <citation type="submission" date="2020-06" db="EMBL/GenBank/DDBJ databases">
        <authorList>
            <person name="Li T."/>
            <person name="Hu X."/>
            <person name="Zhang T."/>
            <person name="Song X."/>
            <person name="Zhang H."/>
            <person name="Dai N."/>
            <person name="Sheng W."/>
            <person name="Hou X."/>
            <person name="Wei L."/>
        </authorList>
    </citation>
    <scope>NUCLEOTIDE SEQUENCE</scope>
    <source>
        <strain evidence="1">3651</strain>
        <tissue evidence="1">Leaf</tissue>
    </source>
</reference>
<accession>A0AAE1YEX7</accession>
<dbReference type="AlphaFoldDB" id="A0AAE1YEX7"/>
<protein>
    <submittedName>
        <fullName evidence="1">Uncharacterized protein</fullName>
    </submittedName>
</protein>
<evidence type="ECO:0000313" key="1">
    <source>
        <dbReference type="EMBL" id="KAK4428596.1"/>
    </source>
</evidence>
<dbReference type="EMBL" id="JACGWO010000004">
    <property type="protein sequence ID" value="KAK4428596.1"/>
    <property type="molecule type" value="Genomic_DNA"/>
</dbReference>
<dbReference type="Proteomes" id="UP001293254">
    <property type="component" value="Unassembled WGS sequence"/>
</dbReference>